<proteinExistence type="predicted"/>
<organism evidence="1 2">
    <name type="scientific">Pedobacter terrae</name>
    <dbReference type="NCBI Taxonomy" id="405671"/>
    <lineage>
        <taxon>Bacteria</taxon>
        <taxon>Pseudomonadati</taxon>
        <taxon>Bacteroidota</taxon>
        <taxon>Sphingobacteriia</taxon>
        <taxon>Sphingobacteriales</taxon>
        <taxon>Sphingobacteriaceae</taxon>
        <taxon>Pedobacter</taxon>
    </lineage>
</organism>
<dbReference type="AlphaFoldDB" id="A0A1G7VJW9"/>
<evidence type="ECO:0000313" key="2">
    <source>
        <dbReference type="Proteomes" id="UP000199643"/>
    </source>
</evidence>
<name>A0A1G7VJW9_9SPHI</name>
<accession>A0A1G7VJW9</accession>
<evidence type="ECO:0000313" key="1">
    <source>
        <dbReference type="EMBL" id="SDG59851.1"/>
    </source>
</evidence>
<dbReference type="Proteomes" id="UP000199643">
    <property type="component" value="Unassembled WGS sequence"/>
</dbReference>
<gene>
    <name evidence="1" type="ORF">SAMN05421827_108116</name>
</gene>
<dbReference type="STRING" id="405671.SAMN05421827_108116"/>
<reference evidence="2" key="1">
    <citation type="submission" date="2016-10" db="EMBL/GenBank/DDBJ databases">
        <authorList>
            <person name="Varghese N."/>
            <person name="Submissions S."/>
        </authorList>
    </citation>
    <scope>NUCLEOTIDE SEQUENCE [LARGE SCALE GENOMIC DNA]</scope>
    <source>
        <strain evidence="2">DSM 17933</strain>
    </source>
</reference>
<keyword evidence="2" id="KW-1185">Reference proteome</keyword>
<protein>
    <submittedName>
        <fullName evidence="1">Uncharacterized protein</fullName>
    </submittedName>
</protein>
<dbReference type="EMBL" id="FNCH01000008">
    <property type="protein sequence ID" value="SDG59851.1"/>
    <property type="molecule type" value="Genomic_DNA"/>
</dbReference>
<sequence>MSAVNNIILAVGRFMLAVDSSMLMRWRTRVACETEIRMHQMHTRHACASKGFDLKLTNYQINSWLLKFNRLTHYHYST</sequence>